<gene>
    <name evidence="2" type="ORF">LTR69_009701</name>
</gene>
<organism evidence="2 3">
    <name type="scientific">Exophiala sideris</name>
    <dbReference type="NCBI Taxonomy" id="1016849"/>
    <lineage>
        <taxon>Eukaryota</taxon>
        <taxon>Fungi</taxon>
        <taxon>Dikarya</taxon>
        <taxon>Ascomycota</taxon>
        <taxon>Pezizomycotina</taxon>
        <taxon>Eurotiomycetes</taxon>
        <taxon>Chaetothyriomycetidae</taxon>
        <taxon>Chaetothyriales</taxon>
        <taxon>Herpotrichiellaceae</taxon>
        <taxon>Exophiala</taxon>
    </lineage>
</organism>
<dbReference type="Proteomes" id="UP001345691">
    <property type="component" value="Unassembled WGS sequence"/>
</dbReference>
<dbReference type="EMBL" id="JAVRRF010000028">
    <property type="protein sequence ID" value="KAK5052875.1"/>
    <property type="molecule type" value="Genomic_DNA"/>
</dbReference>
<reference evidence="2 3" key="1">
    <citation type="submission" date="2023-08" db="EMBL/GenBank/DDBJ databases">
        <title>Black Yeasts Isolated from many extreme environments.</title>
        <authorList>
            <person name="Coleine C."/>
            <person name="Stajich J.E."/>
            <person name="Selbmann L."/>
        </authorList>
    </citation>
    <scope>NUCLEOTIDE SEQUENCE [LARGE SCALE GENOMIC DNA]</scope>
    <source>
        <strain evidence="2 3">CCFEE 6328</strain>
    </source>
</reference>
<comment type="caution">
    <text evidence="2">The sequence shown here is derived from an EMBL/GenBank/DDBJ whole genome shotgun (WGS) entry which is preliminary data.</text>
</comment>
<keyword evidence="3" id="KW-1185">Reference proteome</keyword>
<sequence length="401" mass="44884">MSLIFPEEDAGSKEDTPALFIPSSSVPEVKYGNTTNPGPPDFSAQVGPVRWDEQGPIVPNDYKKPLFNDVGLIVRAKSDEGNDVLLWIFIYRQQGPEIIIANDVTQTGFVVGEFTDKEKVHMHDTPFISKGQNLEDYYHPGAIEFEETDKKTSWKLGGREMGYLGDGKWYAKGTHAGVETDLIFTQRGDYFYHVSAWDTGFDKKLPGGIAGGNGHVRVNGTIKANGKTYTITNGHGMQERIVMAGFIPERINYMGKGGSPWMHGWGEQLSFFTISRDTGHNAQFSVNVDGETLAVMGAGWAITKENEQWLDPKTKQANPRRWTVIATTTKGRFQASVVGFARYYYTWIRRHGVLVVHQFMCDTVMTFTRNDGSVVSEKGVGMVEYMRTLYNQSQTLDEESL</sequence>
<evidence type="ECO:0008006" key="4">
    <source>
        <dbReference type="Google" id="ProtNLM"/>
    </source>
</evidence>
<evidence type="ECO:0000256" key="1">
    <source>
        <dbReference type="SAM" id="MobiDB-lite"/>
    </source>
</evidence>
<protein>
    <recommendedName>
        <fullName evidence="4">AttH domain-containing protein</fullName>
    </recommendedName>
</protein>
<feature type="compositionally biased region" description="Polar residues" evidence="1">
    <location>
        <begin position="24"/>
        <end position="36"/>
    </location>
</feature>
<dbReference type="SUPFAM" id="SSF159245">
    <property type="entry name" value="AttH-like"/>
    <property type="match status" value="1"/>
</dbReference>
<evidence type="ECO:0000313" key="2">
    <source>
        <dbReference type="EMBL" id="KAK5052875.1"/>
    </source>
</evidence>
<name>A0ABR0J006_9EURO</name>
<feature type="region of interest" description="Disordered" evidence="1">
    <location>
        <begin position="24"/>
        <end position="43"/>
    </location>
</feature>
<proteinExistence type="predicted"/>
<evidence type="ECO:0000313" key="3">
    <source>
        <dbReference type="Proteomes" id="UP001345691"/>
    </source>
</evidence>
<accession>A0ABR0J006</accession>